<reference evidence="8 9" key="1">
    <citation type="submission" date="2018-08" db="EMBL/GenBank/DDBJ databases">
        <title>Genome sequence of Halobacillus trueperi KCTC 3686.</title>
        <authorList>
            <person name="Cho K.H."/>
            <person name="Kwak M.-J."/>
            <person name="Kim B.-Y."/>
            <person name="Chun J."/>
        </authorList>
    </citation>
    <scope>NUCLEOTIDE SEQUENCE [LARGE SCALE GENOMIC DNA]</scope>
    <source>
        <strain evidence="8 9">KCTC 3686</strain>
    </source>
</reference>
<feature type="transmembrane region" description="Helical" evidence="6">
    <location>
        <begin position="339"/>
        <end position="361"/>
    </location>
</feature>
<dbReference type="GO" id="GO:0005886">
    <property type="term" value="C:plasma membrane"/>
    <property type="evidence" value="ECO:0007669"/>
    <property type="project" value="UniProtKB-SubCell"/>
</dbReference>
<evidence type="ECO:0000256" key="5">
    <source>
        <dbReference type="ARBA" id="ARBA00023136"/>
    </source>
</evidence>
<keyword evidence="9" id="KW-1185">Reference proteome</keyword>
<dbReference type="InterPro" id="IPR038766">
    <property type="entry name" value="Membrane_comp_ABC_pdt"/>
</dbReference>
<evidence type="ECO:0000256" key="4">
    <source>
        <dbReference type="ARBA" id="ARBA00022989"/>
    </source>
</evidence>
<evidence type="ECO:0000256" key="2">
    <source>
        <dbReference type="ARBA" id="ARBA00022475"/>
    </source>
</evidence>
<evidence type="ECO:0000259" key="7">
    <source>
        <dbReference type="Pfam" id="PF02687"/>
    </source>
</evidence>
<accession>A0A3E0JCC4</accession>
<evidence type="ECO:0000256" key="3">
    <source>
        <dbReference type="ARBA" id="ARBA00022692"/>
    </source>
</evidence>
<keyword evidence="2" id="KW-1003">Cell membrane</keyword>
<dbReference type="Pfam" id="PF02687">
    <property type="entry name" value="FtsX"/>
    <property type="match status" value="2"/>
</dbReference>
<dbReference type="AlphaFoldDB" id="A0A3E0JCC4"/>
<name>A0A3E0JCC4_9BACI</name>
<proteinExistence type="predicted"/>
<dbReference type="PANTHER" id="PTHR30287:SF1">
    <property type="entry name" value="INNER MEMBRANE PROTEIN"/>
    <property type="match status" value="1"/>
</dbReference>
<keyword evidence="3 6" id="KW-0812">Transmembrane</keyword>
<evidence type="ECO:0000313" key="9">
    <source>
        <dbReference type="Proteomes" id="UP000256305"/>
    </source>
</evidence>
<dbReference type="Proteomes" id="UP000256305">
    <property type="component" value="Unassembled WGS sequence"/>
</dbReference>
<feature type="transmembrane region" description="Helical" evidence="6">
    <location>
        <begin position="617"/>
        <end position="640"/>
    </location>
</feature>
<dbReference type="EMBL" id="QUAE01000002">
    <property type="protein sequence ID" value="REJ10500.1"/>
    <property type="molecule type" value="Genomic_DNA"/>
</dbReference>
<keyword evidence="4 6" id="KW-1133">Transmembrane helix</keyword>
<feature type="transmembrane region" description="Helical" evidence="6">
    <location>
        <begin position="293"/>
        <end position="319"/>
    </location>
</feature>
<feature type="transmembrane region" description="Helical" evidence="6">
    <location>
        <begin position="247"/>
        <end position="265"/>
    </location>
</feature>
<comment type="caution">
    <text evidence="8">The sequence shown here is derived from an EMBL/GenBank/DDBJ whole genome shotgun (WGS) entry which is preliminary data.</text>
</comment>
<feature type="domain" description="ABC3 transporter permease C-terminal" evidence="7">
    <location>
        <begin position="249"/>
        <end position="369"/>
    </location>
</feature>
<gene>
    <name evidence="8" type="ORF">DYE48_03185</name>
</gene>
<evidence type="ECO:0000256" key="6">
    <source>
        <dbReference type="SAM" id="Phobius"/>
    </source>
</evidence>
<feature type="domain" description="ABC3 transporter permease C-terminal" evidence="7">
    <location>
        <begin position="620"/>
        <end position="735"/>
    </location>
</feature>
<dbReference type="PANTHER" id="PTHR30287">
    <property type="entry name" value="MEMBRANE COMPONENT OF PREDICTED ABC SUPERFAMILY METABOLITE UPTAKE TRANSPORTER"/>
    <property type="match status" value="1"/>
</dbReference>
<protein>
    <submittedName>
        <fullName evidence="8">ABC transporter permease</fullName>
    </submittedName>
</protein>
<evidence type="ECO:0000313" key="8">
    <source>
        <dbReference type="EMBL" id="REJ10500.1"/>
    </source>
</evidence>
<feature type="transmembrane region" description="Helical" evidence="6">
    <location>
        <begin position="706"/>
        <end position="724"/>
    </location>
</feature>
<comment type="subcellular location">
    <subcellularLocation>
        <location evidence="1">Cell membrane</location>
        <topology evidence="1">Multi-pass membrane protein</topology>
    </subcellularLocation>
</comment>
<keyword evidence="5 6" id="KW-0472">Membrane</keyword>
<feature type="transmembrane region" description="Helical" evidence="6">
    <location>
        <begin position="660"/>
        <end position="686"/>
    </location>
</feature>
<feature type="transmembrane region" description="Helical" evidence="6">
    <location>
        <begin position="414"/>
        <end position="434"/>
    </location>
</feature>
<dbReference type="InterPro" id="IPR003838">
    <property type="entry name" value="ABC3_permease_C"/>
</dbReference>
<organism evidence="8 9">
    <name type="scientific">Halobacillus trueperi</name>
    <dbReference type="NCBI Taxonomy" id="156205"/>
    <lineage>
        <taxon>Bacteria</taxon>
        <taxon>Bacillati</taxon>
        <taxon>Bacillota</taxon>
        <taxon>Bacilli</taxon>
        <taxon>Bacillales</taxon>
        <taxon>Bacillaceae</taxon>
        <taxon>Halobacillus</taxon>
    </lineage>
</organism>
<evidence type="ECO:0000256" key="1">
    <source>
        <dbReference type="ARBA" id="ARBA00004651"/>
    </source>
</evidence>
<sequence length="747" mass="83538">MVMILKKSVYRTLKEKKFQYAGVAVLLLLAVMLYVSLSMAITTLESRNETFSEDYKQESFHFVAGGSVTDEQLSLWEDEYNVTLEKRKYADFEVDDSTLRVFTTTESVNIPYIAEGKAPTGDQELAVSKVYAEKHQYQLGDTITTGDGEFEITGFVYLPDYIYMIEQMTDLLADAEKFGIAVVSRTSFSGPNGQTEILGWTGDGDVPNGFREAVSEDTALLQFVHSDDNPRIGFVETEIEGAKGMTTTLPLFILALSIAMVLMLMKRRMEMQRKEIGTLMALGYRKKELVRHYLGYAWVIGLGGTVGGLTAGAGLSVPLSNLYANYFNLPALSMFDWDPFVLVIGFVLPLLLLILLTTFVISRTLRTEPLTLLRPKEVSSGKKSWLEKLPLLQKGGFIRRFRLRLLVRNKARSVYIFIGVMFSTVLLLFGLITFNSMDQLVETTYKEILKYDYAVHYQSLMTEETEEEQSPFTMNELGVVDEDVKITAYGMEKENEFIQLSAEGESLQSEFSEGAIISAPLAAVLGIGEGDEINLENSLNSDTMQVEVAAVADLYIGNNLYLPREKLNDFLGFPDEAYTGTWQNKSPENSENVYMVEDKQKAIDSFESTTGATRASVAGMAVFAVLIGVIVLTLLTNLIVEENSPSISLFKVMGYHDKEVSKLVLSVYTPIVLIAYFVSIPLASLSLQQTMNTLVQETGFLMPTDVAWWMVVIGFIVIMLTYWLSLGLSKRKLKNVSLQEALKKQQD</sequence>